<proteinExistence type="predicted"/>
<protein>
    <submittedName>
        <fullName evidence="2">Delta(12) fatty acid desaturase</fullName>
    </submittedName>
</protein>
<evidence type="ECO:0000259" key="1">
    <source>
        <dbReference type="Pfam" id="PF00487"/>
    </source>
</evidence>
<dbReference type="EMBL" id="DS985215">
    <property type="protein sequence ID" value="EEY16384.1"/>
    <property type="molecule type" value="Genomic_DNA"/>
</dbReference>
<sequence length="321" mass="36173">MVLLATTFTIWHNFVTPQYIPSYPLRVALWAVYTILQGLFATGLWVIAHECGHGAFSDSTRVNNVTGWFLHSALLVPYYSWQMSHSKHHKATGNMERDMVFVPRTREEHATRLGTMAHELAELTEETPIATLLHLVGQQLVGWPSYLVNNVTGHNYHERHREGRGKGKHNGFGGGVNHFDPRSPLCITFLQHTDPSLPHYTGEQGNFVRGAADTIDREMGFVGRHLLHGIVETHVLHHYISSIPFYNADEATEAIKPVMGKHYRADVRDGPWGFIRSLWTSARSCQWVEPSVGAEGAGKGILFFRNRNHIGVPPMGRTDKQ</sequence>
<dbReference type="PANTHER" id="PTHR32100">
    <property type="entry name" value="OMEGA-6 FATTY ACID DESATURASE, CHLOROPLASTIC"/>
    <property type="match status" value="1"/>
</dbReference>
<evidence type="ECO:0000313" key="2">
    <source>
        <dbReference type="EMBL" id="EEY16384.1"/>
    </source>
</evidence>
<evidence type="ECO:0000313" key="3">
    <source>
        <dbReference type="Proteomes" id="UP000008698"/>
    </source>
</evidence>
<dbReference type="GO" id="GO:0006629">
    <property type="term" value="P:lipid metabolic process"/>
    <property type="evidence" value="ECO:0007669"/>
    <property type="project" value="InterPro"/>
</dbReference>
<dbReference type="InterPro" id="IPR005804">
    <property type="entry name" value="FA_desaturase_dom"/>
</dbReference>
<feature type="domain" description="Fatty acid desaturase" evidence="1">
    <location>
        <begin position="29"/>
        <end position="113"/>
    </location>
</feature>
<organism evidence="3">
    <name type="scientific">Verticillium alfalfae (strain VaMs.102 / ATCC MYA-4576 / FGSC 10136)</name>
    <name type="common">Verticillium wilt of alfalfa</name>
    <name type="synonym">Verticillium albo-atrum</name>
    <dbReference type="NCBI Taxonomy" id="526221"/>
    <lineage>
        <taxon>Eukaryota</taxon>
        <taxon>Fungi</taxon>
        <taxon>Dikarya</taxon>
        <taxon>Ascomycota</taxon>
        <taxon>Pezizomycotina</taxon>
        <taxon>Sordariomycetes</taxon>
        <taxon>Hypocreomycetidae</taxon>
        <taxon>Glomerellales</taxon>
        <taxon>Plectosphaerellaceae</taxon>
        <taxon>Verticillium</taxon>
    </lineage>
</organism>
<reference evidence="3" key="1">
    <citation type="journal article" date="2011" name="PLoS Pathog.">
        <title>Comparative genomics yields insights into niche adaptation of plant vascular wilt pathogens.</title>
        <authorList>
            <person name="Klosterman S.J."/>
            <person name="Subbarao K.V."/>
            <person name="Kang S."/>
            <person name="Veronese P."/>
            <person name="Gold S.E."/>
            <person name="Thomma B.P.H.J."/>
            <person name="Chen Z."/>
            <person name="Henrissat B."/>
            <person name="Lee Y.-H."/>
            <person name="Park J."/>
            <person name="Garcia-Pedrajas M.D."/>
            <person name="Barbara D.J."/>
            <person name="Anchieta A."/>
            <person name="de Jonge R."/>
            <person name="Santhanam P."/>
            <person name="Maruthachalam K."/>
            <person name="Atallah Z."/>
            <person name="Amyotte S.G."/>
            <person name="Paz Z."/>
            <person name="Inderbitzin P."/>
            <person name="Hayes R.J."/>
            <person name="Heiman D.I."/>
            <person name="Young S."/>
            <person name="Zeng Q."/>
            <person name="Engels R."/>
            <person name="Galagan J."/>
            <person name="Cuomo C.A."/>
            <person name="Dobinson K.F."/>
            <person name="Ma L.-J."/>
        </authorList>
    </citation>
    <scope>NUCLEOTIDE SEQUENCE [LARGE SCALE GENOMIC DNA]</scope>
    <source>
        <strain evidence="3">VaMs.102 / ATCC MYA-4576 / FGSC 10136</strain>
    </source>
</reference>
<dbReference type="KEGG" id="val:VDBG_02493"/>
<gene>
    <name evidence="2" type="ORF">VDBG_02493</name>
</gene>
<dbReference type="Pfam" id="PF00487">
    <property type="entry name" value="FA_desaturase"/>
    <property type="match status" value="1"/>
</dbReference>
<dbReference type="GeneID" id="9533999"/>
<name>C9SBA2_VERA1</name>
<dbReference type="Proteomes" id="UP000008698">
    <property type="component" value="Unassembled WGS sequence"/>
</dbReference>
<dbReference type="eggNOG" id="ENOG502QQNB">
    <property type="taxonomic scope" value="Eukaryota"/>
</dbReference>
<dbReference type="RefSeq" id="XP_003008305.1">
    <property type="nucleotide sequence ID" value="XM_003008259.1"/>
</dbReference>
<dbReference type="GO" id="GO:0016491">
    <property type="term" value="F:oxidoreductase activity"/>
    <property type="evidence" value="ECO:0007669"/>
    <property type="project" value="InterPro"/>
</dbReference>
<keyword evidence="3" id="KW-1185">Reference proteome</keyword>
<accession>C9SBA2</accession>
<dbReference type="OrthoDB" id="1461976at2759"/>
<dbReference type="OMA" id="WRSAKEC"/>
<dbReference type="HOGENOM" id="CLU_033094_0_0_1"/>
<dbReference type="InterPro" id="IPR012171">
    <property type="entry name" value="Fatty_acid_desaturase"/>
</dbReference>
<dbReference type="AlphaFoldDB" id="C9SBA2"/>
<dbReference type="CDD" id="cd03507">
    <property type="entry name" value="Delta12-FADS-like"/>
    <property type="match status" value="1"/>
</dbReference>